<dbReference type="InterPro" id="IPR044999">
    <property type="entry name" value="CbbY-like"/>
</dbReference>
<keyword evidence="2" id="KW-1185">Reference proteome</keyword>
<dbReference type="KEGG" id="csl:COCSUDRAFT_57263"/>
<organism evidence="1 2">
    <name type="scientific">Coccomyxa subellipsoidea (strain C-169)</name>
    <name type="common">Green microalga</name>
    <dbReference type="NCBI Taxonomy" id="574566"/>
    <lineage>
        <taxon>Eukaryota</taxon>
        <taxon>Viridiplantae</taxon>
        <taxon>Chlorophyta</taxon>
        <taxon>core chlorophytes</taxon>
        <taxon>Trebouxiophyceae</taxon>
        <taxon>Trebouxiophyceae incertae sedis</taxon>
        <taxon>Coccomyxaceae</taxon>
        <taxon>Coccomyxa</taxon>
        <taxon>Coccomyxa subellipsoidea</taxon>
    </lineage>
</organism>
<dbReference type="EMBL" id="AGSI01000014">
    <property type="protein sequence ID" value="EIE20694.1"/>
    <property type="molecule type" value="Genomic_DNA"/>
</dbReference>
<dbReference type="RefSeq" id="XP_005645238.1">
    <property type="nucleotide sequence ID" value="XM_005645181.1"/>
</dbReference>
<dbReference type="PANTHER" id="PTHR42896:SF2">
    <property type="entry name" value="CBBY-LIKE PROTEIN"/>
    <property type="match status" value="1"/>
</dbReference>
<accession>I0YQM5</accession>
<dbReference type="Proteomes" id="UP000007264">
    <property type="component" value="Unassembled WGS sequence"/>
</dbReference>
<dbReference type="InterPro" id="IPR023214">
    <property type="entry name" value="HAD_sf"/>
</dbReference>
<protein>
    <submittedName>
        <fullName evidence="1">Uncharacterized protein</fullName>
    </submittedName>
</protein>
<dbReference type="PANTHER" id="PTHR42896">
    <property type="entry name" value="XYLULOSE-1,5-BISPHOSPHATE (XUBP) PHOSPHATASE"/>
    <property type="match status" value="1"/>
</dbReference>
<name>I0YQM5_COCSC</name>
<dbReference type="Gene3D" id="3.40.50.1000">
    <property type="entry name" value="HAD superfamily/HAD-like"/>
    <property type="match status" value="1"/>
</dbReference>
<evidence type="ECO:0000313" key="1">
    <source>
        <dbReference type="EMBL" id="EIE20694.1"/>
    </source>
</evidence>
<dbReference type="AlphaFoldDB" id="I0YQM5"/>
<evidence type="ECO:0000313" key="2">
    <source>
        <dbReference type="Proteomes" id="UP000007264"/>
    </source>
</evidence>
<gene>
    <name evidence="1" type="ORF">COCSUDRAFT_57263</name>
</gene>
<reference evidence="1 2" key="1">
    <citation type="journal article" date="2012" name="Genome Biol.">
        <title>The genome of the polar eukaryotic microalga coccomyxa subellipsoidea reveals traits of cold adaptation.</title>
        <authorList>
            <person name="Blanc G."/>
            <person name="Agarkova I."/>
            <person name="Grimwood J."/>
            <person name="Kuo A."/>
            <person name="Brueggeman A."/>
            <person name="Dunigan D."/>
            <person name="Gurnon J."/>
            <person name="Ladunga I."/>
            <person name="Lindquist E."/>
            <person name="Lucas S."/>
            <person name="Pangilinan J."/>
            <person name="Proschold T."/>
            <person name="Salamov A."/>
            <person name="Schmutz J."/>
            <person name="Weeks D."/>
            <person name="Yamada T."/>
            <person name="Claverie J.M."/>
            <person name="Grigoriev I."/>
            <person name="Van Etten J."/>
            <person name="Lomsadze A."/>
            <person name="Borodovsky M."/>
        </authorList>
    </citation>
    <scope>NUCLEOTIDE SEQUENCE [LARGE SCALE GENOMIC DNA]</scope>
    <source>
        <strain evidence="1 2">C-169</strain>
    </source>
</reference>
<proteinExistence type="predicted"/>
<dbReference type="GO" id="GO:0016787">
    <property type="term" value="F:hydrolase activity"/>
    <property type="evidence" value="ECO:0007669"/>
    <property type="project" value="InterPro"/>
</dbReference>
<sequence>MLATADREPFVNRLHTAKQKHLAEMVQSGDIPLRKGMSPLVLRAEEFVKEALEAGAKIGIIAGTCSTPEERIADAALAALGPGTAERLNVYVLGESMVTSEAEASGSGQELSLERQFANAQAKVKEDEASAFIQSLQADTEASVPLGIDPALLLAAKRGKGGLSVAFLAACLATMDLPLKRCAAVAANNSVLQAAQSAGLLAAAVPSALSARGTFGNADAVFDGFGPGGGVTWRRLEALLRKANGEQ</sequence>
<comment type="caution">
    <text evidence="1">The sequence shown here is derived from an EMBL/GenBank/DDBJ whole genome shotgun (WGS) entry which is preliminary data.</text>
</comment>
<dbReference type="GeneID" id="17038673"/>
<dbReference type="OrthoDB" id="545219at2759"/>